<feature type="domain" description="Secretion system C-terminal sorting" evidence="2">
    <location>
        <begin position="401"/>
        <end position="475"/>
    </location>
</feature>
<accession>A0ABY4FHC6</accession>
<dbReference type="Proteomes" id="UP000831785">
    <property type="component" value="Chromosome"/>
</dbReference>
<keyword evidence="1" id="KW-0732">Signal</keyword>
<dbReference type="InterPro" id="IPR026444">
    <property type="entry name" value="Secre_tail"/>
</dbReference>
<protein>
    <submittedName>
        <fullName evidence="3">T9SS type A sorting domain-containing protein</fullName>
    </submittedName>
</protein>
<feature type="chain" id="PRO_5045149797" evidence="1">
    <location>
        <begin position="20"/>
        <end position="477"/>
    </location>
</feature>
<feature type="signal peptide" evidence="1">
    <location>
        <begin position="1"/>
        <end position="19"/>
    </location>
</feature>
<dbReference type="NCBIfam" id="TIGR04183">
    <property type="entry name" value="Por_Secre_tail"/>
    <property type="match status" value="1"/>
</dbReference>
<evidence type="ECO:0000313" key="3">
    <source>
        <dbReference type="EMBL" id="UOQ55364.1"/>
    </source>
</evidence>
<dbReference type="Gene3D" id="2.40.128.720">
    <property type="match status" value="2"/>
</dbReference>
<sequence>MKHYLLGLACALTTTAALAQTTPDTRLQELLGRPRTPQPELAGPGLAPARRGPALRLPAKRITYDWNSATQQWQAPMHHTTSYTADGQPSLVVIADSATQQLQARLTYAYNATGRQTLSLGEKWTGSAWQNDKRTTWTYDAQGNFTSTLDQQWVAGAWQNVSQLLNTYDSRNNRTSYLGQNWVNGAWVNSFGARSAYTYNATGQIVQTVEETLDTFLNTYSSRGRSIYTYPTPTSSLYSQVEYQELEAGAYVSNYRLQRTHDAQQRITYYETQTWNGTAWGPSTRGNYVYGPQPGDVQETAEYYSFGSWVNSSRYTFLNDAYGNLSKYESETWQNGAWIISYGYRYLRKYNPNGDIDRQVEQMVTSLGKAYENNRKDSFSDFQSITLGVQANAALAAQTQLYPNPTTGTVTLKLGELKEQAPVRVEVVNSLGQVVQRLVLQPRQGHTVLDLSAQPSGLYTVQLHTAAGLVVKKVVRQ</sequence>
<evidence type="ECO:0000313" key="4">
    <source>
        <dbReference type="Proteomes" id="UP000831785"/>
    </source>
</evidence>
<dbReference type="Pfam" id="PF18962">
    <property type="entry name" value="Por_Secre_tail"/>
    <property type="match status" value="1"/>
</dbReference>
<dbReference type="RefSeq" id="WP_244723954.1">
    <property type="nucleotide sequence ID" value="NZ_CP095049.1"/>
</dbReference>
<evidence type="ECO:0000256" key="1">
    <source>
        <dbReference type="SAM" id="SignalP"/>
    </source>
</evidence>
<dbReference type="EMBL" id="CP095049">
    <property type="protein sequence ID" value="UOQ55364.1"/>
    <property type="molecule type" value="Genomic_DNA"/>
</dbReference>
<reference evidence="3 4" key="1">
    <citation type="submission" date="2022-04" db="EMBL/GenBank/DDBJ databases">
        <title>Hymenobacter sp. isolated from the air.</title>
        <authorList>
            <person name="Won M."/>
            <person name="Lee C.-M."/>
            <person name="Woen H.-Y."/>
            <person name="Kwon S.-W."/>
        </authorList>
    </citation>
    <scope>NUCLEOTIDE SEQUENCE [LARGE SCALE GENOMIC DNA]</scope>
    <source>
        <strain evidence="4">5116 S-27</strain>
    </source>
</reference>
<evidence type="ECO:0000259" key="2">
    <source>
        <dbReference type="Pfam" id="PF18962"/>
    </source>
</evidence>
<gene>
    <name evidence="3" type="ORF">MUN80_11545</name>
</gene>
<organism evidence="3 4">
    <name type="scientific">Hymenobacter cellulosivorans</name>
    <dbReference type="NCBI Taxonomy" id="2932249"/>
    <lineage>
        <taxon>Bacteria</taxon>
        <taxon>Pseudomonadati</taxon>
        <taxon>Bacteroidota</taxon>
        <taxon>Cytophagia</taxon>
        <taxon>Cytophagales</taxon>
        <taxon>Hymenobacteraceae</taxon>
        <taxon>Hymenobacter</taxon>
    </lineage>
</organism>
<proteinExistence type="predicted"/>
<name>A0ABY4FHC6_9BACT</name>
<keyword evidence="4" id="KW-1185">Reference proteome</keyword>